<dbReference type="Proteomes" id="UP000248646">
    <property type="component" value="Unassembled WGS sequence"/>
</dbReference>
<keyword evidence="2" id="KW-1185">Reference proteome</keyword>
<protein>
    <submittedName>
        <fullName evidence="1">Uncharacterized protein</fullName>
    </submittedName>
</protein>
<reference evidence="1 2" key="1">
    <citation type="submission" date="2018-06" db="EMBL/GenBank/DDBJ databases">
        <title>Genomic Encyclopedia of Type Strains, Phase IV (KMG-IV): sequencing the most valuable type-strain genomes for metagenomic binning, comparative biology and taxonomic classification.</title>
        <authorList>
            <person name="Goeker M."/>
        </authorList>
    </citation>
    <scope>NUCLEOTIDE SEQUENCE [LARGE SCALE GENOMIC DNA]</scope>
    <source>
        <strain evidence="1 2">DSM 5</strain>
    </source>
</reference>
<dbReference type="AlphaFoldDB" id="A0A2W7PJ13"/>
<accession>A0A2W7PJ13</accession>
<name>A0A2W7PJ13_9BACI</name>
<dbReference type="Pfam" id="PF26162">
    <property type="entry name" value="YwzD"/>
    <property type="match status" value="1"/>
</dbReference>
<evidence type="ECO:0000313" key="2">
    <source>
        <dbReference type="Proteomes" id="UP000248646"/>
    </source>
</evidence>
<evidence type="ECO:0000313" key="1">
    <source>
        <dbReference type="EMBL" id="PZX08356.1"/>
    </source>
</evidence>
<sequence length="47" mass="5525">MTTAELQVEFKRILEYGYHQGKENDSIKTADLIEELSEQLKKLLDKK</sequence>
<organism evidence="1 2">
    <name type="scientific">Psychrobacillus insolitus</name>
    <dbReference type="NCBI Taxonomy" id="1461"/>
    <lineage>
        <taxon>Bacteria</taxon>
        <taxon>Bacillati</taxon>
        <taxon>Bacillota</taxon>
        <taxon>Bacilli</taxon>
        <taxon>Bacillales</taxon>
        <taxon>Bacillaceae</taxon>
        <taxon>Psychrobacillus</taxon>
    </lineage>
</organism>
<dbReference type="RefSeq" id="WP_170122334.1">
    <property type="nucleotide sequence ID" value="NZ_QKZI01000001.1"/>
</dbReference>
<gene>
    <name evidence="1" type="ORF">C7437_1011480</name>
</gene>
<comment type="caution">
    <text evidence="1">The sequence shown here is derived from an EMBL/GenBank/DDBJ whole genome shotgun (WGS) entry which is preliminary data.</text>
</comment>
<proteinExistence type="predicted"/>
<dbReference type="EMBL" id="QKZI01000001">
    <property type="protein sequence ID" value="PZX08356.1"/>
    <property type="molecule type" value="Genomic_DNA"/>
</dbReference>
<dbReference type="InterPro" id="IPR058930">
    <property type="entry name" value="YwzD"/>
</dbReference>